<protein>
    <submittedName>
        <fullName evidence="1">Uncharacterized protein</fullName>
    </submittedName>
</protein>
<evidence type="ECO:0000313" key="2">
    <source>
        <dbReference type="Proteomes" id="UP001302120"/>
    </source>
</evidence>
<dbReference type="EMBL" id="JAYGHG010000038">
    <property type="protein sequence ID" value="MEA5583266.1"/>
    <property type="molecule type" value="Genomic_DNA"/>
</dbReference>
<accession>A0ABU5UJY7</accession>
<organism evidence="1 2">
    <name type="scientific">Nodularia harveyana UHCC-0300</name>
    <dbReference type="NCBI Taxonomy" id="2974287"/>
    <lineage>
        <taxon>Bacteria</taxon>
        <taxon>Bacillati</taxon>
        <taxon>Cyanobacteriota</taxon>
        <taxon>Cyanophyceae</taxon>
        <taxon>Nostocales</taxon>
        <taxon>Nodulariaceae</taxon>
        <taxon>Nodularia</taxon>
    </lineage>
</organism>
<sequence length="57" mass="6630">MTQNPICSHRNWKAIANSESVVAVMLNLYMICHCTDLITGQNRYIMMARLEIFTREP</sequence>
<keyword evidence="2" id="KW-1185">Reference proteome</keyword>
<proteinExistence type="predicted"/>
<evidence type="ECO:0000313" key="1">
    <source>
        <dbReference type="EMBL" id="MEA5583266.1"/>
    </source>
</evidence>
<dbReference type="Proteomes" id="UP001302120">
    <property type="component" value="Unassembled WGS sequence"/>
</dbReference>
<name>A0ABU5UJY7_9CYAN</name>
<dbReference type="RefSeq" id="WP_323197566.1">
    <property type="nucleotide sequence ID" value="NZ_JAYGHG010000038.1"/>
</dbReference>
<reference evidence="1 2" key="1">
    <citation type="submission" date="2023-12" db="EMBL/GenBank/DDBJ databases">
        <title>Baltic Sea Cyanobacteria.</title>
        <authorList>
            <person name="Delbaje E."/>
            <person name="Fewer D.P."/>
            <person name="Shishido T.K."/>
        </authorList>
    </citation>
    <scope>NUCLEOTIDE SEQUENCE [LARGE SCALE GENOMIC DNA]</scope>
    <source>
        <strain evidence="1 2">UHCC-0300</strain>
    </source>
</reference>
<gene>
    <name evidence="1" type="ORF">VB620_18210</name>
</gene>
<comment type="caution">
    <text evidence="1">The sequence shown here is derived from an EMBL/GenBank/DDBJ whole genome shotgun (WGS) entry which is preliminary data.</text>
</comment>